<keyword evidence="5 6" id="KW-0472">Membrane</keyword>
<dbReference type="InterPro" id="IPR001123">
    <property type="entry name" value="LeuE-type"/>
</dbReference>
<protein>
    <submittedName>
        <fullName evidence="7">Threonine transporter RhtB</fullName>
    </submittedName>
</protein>
<evidence type="ECO:0000256" key="4">
    <source>
        <dbReference type="ARBA" id="ARBA00022989"/>
    </source>
</evidence>
<dbReference type="RefSeq" id="WP_188668815.1">
    <property type="nucleotide sequence ID" value="NZ_BMJI01000019.1"/>
</dbReference>
<feature type="transmembrane region" description="Helical" evidence="6">
    <location>
        <begin position="197"/>
        <end position="218"/>
    </location>
</feature>
<evidence type="ECO:0000256" key="6">
    <source>
        <dbReference type="SAM" id="Phobius"/>
    </source>
</evidence>
<evidence type="ECO:0000256" key="1">
    <source>
        <dbReference type="ARBA" id="ARBA00004651"/>
    </source>
</evidence>
<sequence>MTILDAVLAFAVVAGLLTLVPGLDTALVLRSSLTRTRPYAWATALGVATGAMVWGIAAAVGVSALLAASEVAYRALTIAGAGYMLWLGGSMIVRSVRHGRTAPQQLHDQLPPVPTSAGRGWLVGAGTNLLNPKVGVFYLATVPQFLPAGVPPLLMGVILAGVHATLTMTWFGVLIVGGRWARRWLSSPRSLRIIDRITGVVLLGFGGTLAVESVTGGAPTAR</sequence>
<keyword evidence="4 6" id="KW-1133">Transmembrane helix</keyword>
<comment type="caution">
    <text evidence="7">The sequence shown here is derived from an EMBL/GenBank/DDBJ whole genome shotgun (WGS) entry which is preliminary data.</text>
</comment>
<dbReference type="PIRSF" id="PIRSF006324">
    <property type="entry name" value="LeuE"/>
    <property type="match status" value="1"/>
</dbReference>
<dbReference type="PANTHER" id="PTHR30086:SF20">
    <property type="entry name" value="ARGININE EXPORTER PROTEIN ARGO-RELATED"/>
    <property type="match status" value="1"/>
</dbReference>
<evidence type="ECO:0000313" key="8">
    <source>
        <dbReference type="Proteomes" id="UP000597761"/>
    </source>
</evidence>
<evidence type="ECO:0000256" key="5">
    <source>
        <dbReference type="ARBA" id="ARBA00023136"/>
    </source>
</evidence>
<feature type="transmembrane region" description="Helical" evidence="6">
    <location>
        <begin position="153"/>
        <end position="176"/>
    </location>
</feature>
<keyword evidence="8" id="KW-1185">Reference proteome</keyword>
<proteinExistence type="predicted"/>
<feature type="transmembrane region" description="Helical" evidence="6">
    <location>
        <begin position="38"/>
        <end position="68"/>
    </location>
</feature>
<accession>A0ABQ1PHW5</accession>
<feature type="transmembrane region" description="Helical" evidence="6">
    <location>
        <begin position="75"/>
        <end position="93"/>
    </location>
</feature>
<gene>
    <name evidence="7" type="ORF">GCM10011512_25590</name>
</gene>
<dbReference type="Proteomes" id="UP000597761">
    <property type="component" value="Unassembled WGS sequence"/>
</dbReference>
<dbReference type="PANTHER" id="PTHR30086">
    <property type="entry name" value="ARGININE EXPORTER PROTEIN ARGO"/>
    <property type="match status" value="1"/>
</dbReference>
<name>A0ABQ1PHW5_9MICC</name>
<dbReference type="EMBL" id="BMJI01000019">
    <property type="protein sequence ID" value="GGC97467.1"/>
    <property type="molecule type" value="Genomic_DNA"/>
</dbReference>
<reference evidence="8" key="1">
    <citation type="journal article" date="2019" name="Int. J. Syst. Evol. Microbiol.">
        <title>The Global Catalogue of Microorganisms (GCM) 10K type strain sequencing project: providing services to taxonomists for standard genome sequencing and annotation.</title>
        <authorList>
            <consortium name="The Broad Institute Genomics Platform"/>
            <consortium name="The Broad Institute Genome Sequencing Center for Infectious Disease"/>
            <person name="Wu L."/>
            <person name="Ma J."/>
        </authorList>
    </citation>
    <scope>NUCLEOTIDE SEQUENCE [LARGE SCALE GENOMIC DNA]</scope>
    <source>
        <strain evidence="8">CGMCC 1.15480</strain>
    </source>
</reference>
<keyword evidence="2" id="KW-1003">Cell membrane</keyword>
<dbReference type="Pfam" id="PF01810">
    <property type="entry name" value="LysE"/>
    <property type="match status" value="1"/>
</dbReference>
<evidence type="ECO:0000256" key="2">
    <source>
        <dbReference type="ARBA" id="ARBA00022475"/>
    </source>
</evidence>
<organism evidence="7 8">
    <name type="scientific">Tersicoccus solisilvae</name>
    <dbReference type="NCBI Taxonomy" id="1882339"/>
    <lineage>
        <taxon>Bacteria</taxon>
        <taxon>Bacillati</taxon>
        <taxon>Actinomycetota</taxon>
        <taxon>Actinomycetes</taxon>
        <taxon>Micrococcales</taxon>
        <taxon>Micrococcaceae</taxon>
        <taxon>Tersicoccus</taxon>
    </lineage>
</organism>
<evidence type="ECO:0000313" key="7">
    <source>
        <dbReference type="EMBL" id="GGC97467.1"/>
    </source>
</evidence>
<comment type="subcellular location">
    <subcellularLocation>
        <location evidence="1">Cell membrane</location>
        <topology evidence="1">Multi-pass membrane protein</topology>
    </subcellularLocation>
</comment>
<keyword evidence="3 6" id="KW-0812">Transmembrane</keyword>
<evidence type="ECO:0000256" key="3">
    <source>
        <dbReference type="ARBA" id="ARBA00022692"/>
    </source>
</evidence>